<protein>
    <recommendedName>
        <fullName evidence="7">UPF0506 domain-containing protein</fullName>
    </recommendedName>
</protein>
<evidence type="ECO:0000313" key="8">
    <source>
        <dbReference type="Proteomes" id="UP000050795"/>
    </source>
</evidence>
<sequence length="88" mass="9914">MLHIQLLLISLLLILTQATLSINGDCVPLNERCTKTVFAPCCNNTVCKLDGPFYGKCVQCLADAAWCWHDNECCSGNCDWFRCIKREN</sequence>
<dbReference type="Pfam" id="PF11703">
    <property type="entry name" value="UPF0506"/>
    <property type="match status" value="1"/>
</dbReference>
<comment type="subcellular location">
    <subcellularLocation>
        <location evidence="1">Secreted</location>
    </subcellularLocation>
</comment>
<dbReference type="Proteomes" id="UP000050795">
    <property type="component" value="Unassembled WGS sequence"/>
</dbReference>
<keyword evidence="3 6" id="KW-0732">Signal</keyword>
<evidence type="ECO:0000256" key="2">
    <source>
        <dbReference type="ARBA" id="ARBA00022525"/>
    </source>
</evidence>
<evidence type="ECO:0000256" key="3">
    <source>
        <dbReference type="ARBA" id="ARBA00022729"/>
    </source>
</evidence>
<feature type="signal peptide" evidence="6">
    <location>
        <begin position="1"/>
        <end position="21"/>
    </location>
</feature>
<keyword evidence="2" id="KW-0964">Secreted</keyword>
<dbReference type="InterPro" id="IPR021712">
    <property type="entry name" value="UPF0506"/>
</dbReference>
<feature type="domain" description="UPF0506" evidence="7">
    <location>
        <begin position="26"/>
        <end position="83"/>
    </location>
</feature>
<reference evidence="8" key="1">
    <citation type="submission" date="2022-06" db="EMBL/GenBank/DDBJ databases">
        <authorList>
            <person name="Berger JAMES D."/>
            <person name="Berger JAMES D."/>
        </authorList>
    </citation>
    <scope>NUCLEOTIDE SEQUENCE [LARGE SCALE GENOMIC DNA]</scope>
</reference>
<accession>A0AA85IW39</accession>
<evidence type="ECO:0000313" key="9">
    <source>
        <dbReference type="WBParaSite" id="TREG1_123950.1"/>
    </source>
</evidence>
<dbReference type="AlphaFoldDB" id="A0AA85IW39"/>
<organism evidence="8 9">
    <name type="scientific">Trichobilharzia regenti</name>
    <name type="common">Nasal bird schistosome</name>
    <dbReference type="NCBI Taxonomy" id="157069"/>
    <lineage>
        <taxon>Eukaryota</taxon>
        <taxon>Metazoa</taxon>
        <taxon>Spiralia</taxon>
        <taxon>Lophotrochozoa</taxon>
        <taxon>Platyhelminthes</taxon>
        <taxon>Trematoda</taxon>
        <taxon>Digenea</taxon>
        <taxon>Strigeidida</taxon>
        <taxon>Schistosomatoidea</taxon>
        <taxon>Schistosomatidae</taxon>
        <taxon>Trichobilharzia</taxon>
    </lineage>
</organism>
<reference evidence="9" key="2">
    <citation type="submission" date="2023-11" db="UniProtKB">
        <authorList>
            <consortium name="WormBaseParasite"/>
        </authorList>
    </citation>
    <scope>IDENTIFICATION</scope>
</reference>
<keyword evidence="8" id="KW-1185">Reference proteome</keyword>
<proteinExistence type="predicted"/>
<evidence type="ECO:0000259" key="7">
    <source>
        <dbReference type="Pfam" id="PF11703"/>
    </source>
</evidence>
<evidence type="ECO:0000256" key="6">
    <source>
        <dbReference type="SAM" id="SignalP"/>
    </source>
</evidence>
<evidence type="ECO:0000256" key="4">
    <source>
        <dbReference type="ARBA" id="ARBA00022854"/>
    </source>
</evidence>
<evidence type="ECO:0000256" key="1">
    <source>
        <dbReference type="ARBA" id="ARBA00004613"/>
    </source>
</evidence>
<feature type="chain" id="PRO_5041651171" description="UPF0506 domain-containing protein" evidence="6">
    <location>
        <begin position="22"/>
        <end position="88"/>
    </location>
</feature>
<keyword evidence="5" id="KW-1015">Disulfide bond</keyword>
<dbReference type="GO" id="GO:0005576">
    <property type="term" value="C:extracellular region"/>
    <property type="evidence" value="ECO:0007669"/>
    <property type="project" value="UniProtKB-SubCell"/>
</dbReference>
<dbReference type="WBParaSite" id="TREG1_123950.1">
    <property type="protein sequence ID" value="TREG1_123950.1"/>
    <property type="gene ID" value="TREG1_123950"/>
</dbReference>
<name>A0AA85IW39_TRIRE</name>
<evidence type="ECO:0000256" key="5">
    <source>
        <dbReference type="ARBA" id="ARBA00023157"/>
    </source>
</evidence>
<keyword evidence="4" id="KW-0960">Knottin</keyword>